<dbReference type="EMBL" id="JBEZFP010000004">
    <property type="protein sequence ID" value="MEU8132392.1"/>
    <property type="molecule type" value="Genomic_DNA"/>
</dbReference>
<gene>
    <name evidence="2" type="ORF">AB0C36_02680</name>
</gene>
<dbReference type="InterPro" id="IPR002808">
    <property type="entry name" value="AdoCbi_amidolase"/>
</dbReference>
<accession>A0ABV3D9H8</accession>
<evidence type="ECO:0000313" key="2">
    <source>
        <dbReference type="EMBL" id="MEU8132392.1"/>
    </source>
</evidence>
<feature type="compositionally biased region" description="Basic and acidic residues" evidence="1">
    <location>
        <begin position="273"/>
        <end position="282"/>
    </location>
</feature>
<keyword evidence="3" id="KW-1185">Reference proteome</keyword>
<feature type="region of interest" description="Disordered" evidence="1">
    <location>
        <begin position="273"/>
        <end position="293"/>
    </location>
</feature>
<name>A0ABV3D9H8_9ACTN</name>
<dbReference type="RefSeq" id="WP_358348130.1">
    <property type="nucleotide sequence ID" value="NZ_JBEZFP010000004.1"/>
</dbReference>
<feature type="region of interest" description="Disordered" evidence="1">
    <location>
        <begin position="1"/>
        <end position="47"/>
    </location>
</feature>
<feature type="compositionally biased region" description="Basic and acidic residues" evidence="1">
    <location>
        <begin position="14"/>
        <end position="25"/>
    </location>
</feature>
<sequence>MTGVCEEGAEPSDPTERDQGAHDLIDPEATNAAITGPELTGPELAGPELADPELVRHDGWPALLWRAGPGWRMVSSAILGGGLGPRAWVLNMQVPPGYSRMDPVDHLTETAAAEGLSGADGAGVGLMTAADVAAFTTGEDHGVRAWVTTGIGIPAWAAAPEPASLPSPLARGEDGDRSPAYPPPGTINTIVAIPAPLTDAALVNAVATATEAKVQALVETGYACTGTPSDAVCVAALTPQPGDSPELFGGPRSVWGSRLARAVHAAVVQGARDDRVRRDGVRPRLPKGSSWSP</sequence>
<proteinExistence type="predicted"/>
<dbReference type="Proteomes" id="UP001551482">
    <property type="component" value="Unassembled WGS sequence"/>
</dbReference>
<comment type="caution">
    <text evidence="2">The sequence shown here is derived from an EMBL/GenBank/DDBJ whole genome shotgun (WGS) entry which is preliminary data.</text>
</comment>
<protein>
    <submittedName>
        <fullName evidence="2">Adenosylcobinamide amidohydrolase</fullName>
    </submittedName>
</protein>
<organism evidence="2 3">
    <name type="scientific">Streptodolium elevatio</name>
    <dbReference type="NCBI Taxonomy" id="3157996"/>
    <lineage>
        <taxon>Bacteria</taxon>
        <taxon>Bacillati</taxon>
        <taxon>Actinomycetota</taxon>
        <taxon>Actinomycetes</taxon>
        <taxon>Kitasatosporales</taxon>
        <taxon>Streptomycetaceae</taxon>
        <taxon>Streptodolium</taxon>
    </lineage>
</organism>
<dbReference type="Pfam" id="PF01955">
    <property type="entry name" value="CbiZ"/>
    <property type="match status" value="1"/>
</dbReference>
<evidence type="ECO:0000313" key="3">
    <source>
        <dbReference type="Proteomes" id="UP001551482"/>
    </source>
</evidence>
<dbReference type="PANTHER" id="PTHR35336">
    <property type="entry name" value="ADENOSYLCOBINAMIDE AMIDOHYDROLASE"/>
    <property type="match status" value="1"/>
</dbReference>
<evidence type="ECO:0000256" key="1">
    <source>
        <dbReference type="SAM" id="MobiDB-lite"/>
    </source>
</evidence>
<dbReference type="InterPro" id="IPR052209">
    <property type="entry name" value="CbiZ"/>
</dbReference>
<dbReference type="PANTHER" id="PTHR35336:SF5">
    <property type="entry name" value="ADENOSYLCOBINAMIDE AMIDOHYDROLASE"/>
    <property type="match status" value="1"/>
</dbReference>
<reference evidence="2 3" key="1">
    <citation type="submission" date="2024-06" db="EMBL/GenBank/DDBJ databases">
        <title>The Natural Products Discovery Center: Release of the First 8490 Sequenced Strains for Exploring Actinobacteria Biosynthetic Diversity.</title>
        <authorList>
            <person name="Kalkreuter E."/>
            <person name="Kautsar S.A."/>
            <person name="Yang D."/>
            <person name="Bader C.D."/>
            <person name="Teijaro C.N."/>
            <person name="Fluegel L."/>
            <person name="Davis C.M."/>
            <person name="Simpson J.R."/>
            <person name="Lauterbach L."/>
            <person name="Steele A.D."/>
            <person name="Gui C."/>
            <person name="Meng S."/>
            <person name="Li G."/>
            <person name="Viehrig K."/>
            <person name="Ye F."/>
            <person name="Su P."/>
            <person name="Kiefer A.F."/>
            <person name="Nichols A."/>
            <person name="Cepeda A.J."/>
            <person name="Yan W."/>
            <person name="Fan B."/>
            <person name="Jiang Y."/>
            <person name="Adhikari A."/>
            <person name="Zheng C.-J."/>
            <person name="Schuster L."/>
            <person name="Cowan T.M."/>
            <person name="Smanski M.J."/>
            <person name="Chevrette M.G."/>
            <person name="De Carvalho L.P.S."/>
            <person name="Shen B."/>
        </authorList>
    </citation>
    <scope>NUCLEOTIDE SEQUENCE [LARGE SCALE GENOMIC DNA]</scope>
    <source>
        <strain evidence="2 3">NPDC048946</strain>
    </source>
</reference>